<organism evidence="1">
    <name type="scientific">Aphanomyces invadans</name>
    <dbReference type="NCBI Taxonomy" id="157072"/>
    <lineage>
        <taxon>Eukaryota</taxon>
        <taxon>Sar</taxon>
        <taxon>Stramenopiles</taxon>
        <taxon>Oomycota</taxon>
        <taxon>Saprolegniomycetes</taxon>
        <taxon>Saprolegniales</taxon>
        <taxon>Verrucalvaceae</taxon>
        <taxon>Aphanomyces</taxon>
    </lineage>
</organism>
<dbReference type="VEuPathDB" id="FungiDB:H310_14277"/>
<evidence type="ECO:0000313" key="1">
    <source>
        <dbReference type="EMBL" id="ETV91037.1"/>
    </source>
</evidence>
<name>A0A024TCH5_9STRA</name>
<accession>A0A024TCH5</accession>
<sequence length="82" mass="9223">METQLPVSPFGLPTQHACRLKMYHEGGCKVTEDLVEQIAFGDGYRRIAAAIKALADMFAWSTLVEDVDTFHAEKPNELIHFD</sequence>
<protein>
    <submittedName>
        <fullName evidence="1">Uncharacterized protein</fullName>
    </submittedName>
</protein>
<dbReference type="EMBL" id="KI914016">
    <property type="protein sequence ID" value="ETV91037.1"/>
    <property type="molecule type" value="Genomic_DNA"/>
</dbReference>
<gene>
    <name evidence="1" type="ORF">H310_14277</name>
</gene>
<dbReference type="OrthoDB" id="101593at2759"/>
<dbReference type="AlphaFoldDB" id="A0A024TCH5"/>
<reference evidence="1" key="1">
    <citation type="submission" date="2013-12" db="EMBL/GenBank/DDBJ databases">
        <title>The Genome Sequence of Aphanomyces invadans NJM9701.</title>
        <authorList>
            <consortium name="The Broad Institute Genomics Platform"/>
            <person name="Russ C."/>
            <person name="Tyler B."/>
            <person name="van West P."/>
            <person name="Dieguez-Uribeondo J."/>
            <person name="Young S.K."/>
            <person name="Zeng Q."/>
            <person name="Gargeya S."/>
            <person name="Fitzgerald M."/>
            <person name="Abouelleil A."/>
            <person name="Alvarado L."/>
            <person name="Chapman S.B."/>
            <person name="Gainer-Dewar J."/>
            <person name="Goldberg J."/>
            <person name="Griggs A."/>
            <person name="Gujja S."/>
            <person name="Hansen M."/>
            <person name="Howarth C."/>
            <person name="Imamovic A."/>
            <person name="Ireland A."/>
            <person name="Larimer J."/>
            <person name="McCowan C."/>
            <person name="Murphy C."/>
            <person name="Pearson M."/>
            <person name="Poon T.W."/>
            <person name="Priest M."/>
            <person name="Roberts A."/>
            <person name="Saif S."/>
            <person name="Shea T."/>
            <person name="Sykes S."/>
            <person name="Wortman J."/>
            <person name="Nusbaum C."/>
            <person name="Birren B."/>
        </authorList>
    </citation>
    <scope>NUCLEOTIDE SEQUENCE [LARGE SCALE GENOMIC DNA]</scope>
    <source>
        <strain evidence="1">NJM9701</strain>
    </source>
</reference>
<dbReference type="GeneID" id="20091327"/>
<dbReference type="RefSeq" id="XP_008880317.1">
    <property type="nucleotide sequence ID" value="XM_008882095.1"/>
</dbReference>
<proteinExistence type="predicted"/>